<evidence type="ECO:0000256" key="1">
    <source>
        <dbReference type="SAM" id="MobiDB-lite"/>
    </source>
</evidence>
<evidence type="ECO:0008006" key="5">
    <source>
        <dbReference type="Google" id="ProtNLM"/>
    </source>
</evidence>
<evidence type="ECO:0000313" key="3">
    <source>
        <dbReference type="EMBL" id="RDV05594.1"/>
    </source>
</evidence>
<organism evidence="3 4">
    <name type="scientific">Undibacter mobilis</name>
    <dbReference type="NCBI Taxonomy" id="2292256"/>
    <lineage>
        <taxon>Bacteria</taxon>
        <taxon>Pseudomonadati</taxon>
        <taxon>Pseudomonadota</taxon>
        <taxon>Alphaproteobacteria</taxon>
        <taxon>Hyphomicrobiales</taxon>
        <taxon>Nitrobacteraceae</taxon>
        <taxon>Undibacter</taxon>
    </lineage>
</organism>
<dbReference type="AlphaFoldDB" id="A0A371BDD8"/>
<feature type="region of interest" description="Disordered" evidence="1">
    <location>
        <begin position="24"/>
        <end position="125"/>
    </location>
</feature>
<evidence type="ECO:0000313" key="4">
    <source>
        <dbReference type="Proteomes" id="UP000263993"/>
    </source>
</evidence>
<dbReference type="Proteomes" id="UP000263993">
    <property type="component" value="Unassembled WGS sequence"/>
</dbReference>
<keyword evidence="4" id="KW-1185">Reference proteome</keyword>
<proteinExistence type="predicted"/>
<feature type="chain" id="PRO_5016763674" description="Lipoprotein" evidence="2">
    <location>
        <begin position="26"/>
        <end position="125"/>
    </location>
</feature>
<dbReference type="PROSITE" id="PS51257">
    <property type="entry name" value="PROKAR_LIPOPROTEIN"/>
    <property type="match status" value="1"/>
</dbReference>
<feature type="compositionally biased region" description="Polar residues" evidence="1">
    <location>
        <begin position="108"/>
        <end position="125"/>
    </location>
</feature>
<feature type="compositionally biased region" description="Basic and acidic residues" evidence="1">
    <location>
        <begin position="67"/>
        <end position="93"/>
    </location>
</feature>
<gene>
    <name evidence="3" type="ORF">DXH78_14045</name>
</gene>
<feature type="signal peptide" evidence="2">
    <location>
        <begin position="1"/>
        <end position="25"/>
    </location>
</feature>
<comment type="caution">
    <text evidence="3">The sequence shown here is derived from an EMBL/GenBank/DDBJ whole genome shotgun (WGS) entry which is preliminary data.</text>
</comment>
<accession>A0A371BDD8</accession>
<evidence type="ECO:0000256" key="2">
    <source>
        <dbReference type="SAM" id="SignalP"/>
    </source>
</evidence>
<name>A0A371BDD8_9BRAD</name>
<keyword evidence="2" id="KW-0732">Signal</keyword>
<dbReference type="EMBL" id="QRGO01000001">
    <property type="protein sequence ID" value="RDV05594.1"/>
    <property type="molecule type" value="Genomic_DNA"/>
</dbReference>
<reference evidence="4" key="1">
    <citation type="submission" date="2018-08" db="EMBL/GenBank/DDBJ databases">
        <authorList>
            <person name="Kim S.-J."/>
            <person name="Jung G.-Y."/>
        </authorList>
    </citation>
    <scope>NUCLEOTIDE SEQUENCE [LARGE SCALE GENOMIC DNA]</scope>
    <source>
        <strain evidence="4">GY_H</strain>
    </source>
</reference>
<protein>
    <recommendedName>
        <fullName evidence="5">Lipoprotein</fullName>
    </recommendedName>
</protein>
<sequence length="125" mass="13083">MWRPSTMVLAIAVPLGAQLALSGCAAGGMGDQLPHAMGGLPQSAPARPDKPYAYPGVYDTPAARSTKPLDDTEQLRLQRELQGVRDRQEKVTADPDAPPPADQKPTKKNATGPKSGQATGAKTNP</sequence>